<keyword evidence="2" id="KW-1185">Reference proteome</keyword>
<sequence length="72" mass="8100">MLLTLAKLVNLLGDPGTYVQEASYLNGKLANSKIKVQCIKGEKNKKFIMNPLPFKRKTNKNTEVPLRYGGDF</sequence>
<dbReference type="AlphaFoldDB" id="A0A1B9F8K9"/>
<accession>A0A1B9F8K9</accession>
<name>A0A1B9F8K9_9BACT</name>
<dbReference type="Proteomes" id="UP000093080">
    <property type="component" value="Unassembled WGS sequence"/>
</dbReference>
<dbReference type="STRING" id="1156395.DBT_0095"/>
<reference evidence="1 2" key="1">
    <citation type="submission" date="2016-06" db="EMBL/GenBank/DDBJ databases">
        <title>Respiratory ammonification of nitrate coupled to the oxidation of elemental sulfur in deep-sea autotrophic thermophilic bacteria.</title>
        <authorList>
            <person name="Slobodkina G.B."/>
            <person name="Mardanov A.V."/>
            <person name="Ravin N.V."/>
            <person name="Frolova A.A."/>
            <person name="Viryasiv M.B."/>
            <person name="Chernyh N.A."/>
            <person name="Bonch-Osmolovskaya E.A."/>
            <person name="Slobodkin A.I."/>
        </authorList>
    </citation>
    <scope>NUCLEOTIDE SEQUENCE [LARGE SCALE GENOMIC DNA]</scope>
    <source>
        <strain evidence="1 2">S69</strain>
    </source>
</reference>
<proteinExistence type="predicted"/>
<evidence type="ECO:0000313" key="1">
    <source>
        <dbReference type="EMBL" id="OCC16278.1"/>
    </source>
</evidence>
<protein>
    <submittedName>
        <fullName evidence="1">Uncharacterized protein</fullName>
    </submittedName>
</protein>
<organism evidence="1 2">
    <name type="scientific">Dissulfuribacter thermophilus</name>
    <dbReference type="NCBI Taxonomy" id="1156395"/>
    <lineage>
        <taxon>Bacteria</taxon>
        <taxon>Pseudomonadati</taxon>
        <taxon>Thermodesulfobacteriota</taxon>
        <taxon>Dissulfuribacteria</taxon>
        <taxon>Dissulfuribacterales</taxon>
        <taxon>Dissulfuribacteraceae</taxon>
        <taxon>Dissulfuribacter</taxon>
    </lineage>
</organism>
<evidence type="ECO:0000313" key="2">
    <source>
        <dbReference type="Proteomes" id="UP000093080"/>
    </source>
</evidence>
<comment type="caution">
    <text evidence="1">The sequence shown here is derived from an EMBL/GenBank/DDBJ whole genome shotgun (WGS) entry which is preliminary data.</text>
</comment>
<gene>
    <name evidence="1" type="ORF">DBT_0095</name>
</gene>
<dbReference type="EMBL" id="MAGO01000001">
    <property type="protein sequence ID" value="OCC16278.1"/>
    <property type="molecule type" value="Genomic_DNA"/>
</dbReference>